<organism evidence="5 6">
    <name type="scientific">Candidatus Segetimicrobium genomatis</name>
    <dbReference type="NCBI Taxonomy" id="2569760"/>
    <lineage>
        <taxon>Bacteria</taxon>
        <taxon>Bacillati</taxon>
        <taxon>Candidatus Sysuimicrobiota</taxon>
        <taxon>Candidatus Sysuimicrobiia</taxon>
        <taxon>Candidatus Sysuimicrobiales</taxon>
        <taxon>Candidatus Segetimicrobiaceae</taxon>
        <taxon>Candidatus Segetimicrobium</taxon>
    </lineage>
</organism>
<evidence type="ECO:0000313" key="6">
    <source>
        <dbReference type="Proteomes" id="UP000319353"/>
    </source>
</evidence>
<gene>
    <name evidence="5" type="ORF">E6H01_05090</name>
</gene>
<evidence type="ECO:0000256" key="2">
    <source>
        <dbReference type="ARBA" id="ARBA00007639"/>
    </source>
</evidence>
<dbReference type="GO" id="GO:0030313">
    <property type="term" value="C:cell envelope"/>
    <property type="evidence" value="ECO:0007669"/>
    <property type="project" value="UniProtKB-SubCell"/>
</dbReference>
<evidence type="ECO:0000256" key="1">
    <source>
        <dbReference type="ARBA" id="ARBA00004196"/>
    </source>
</evidence>
<proteinExistence type="inferred from homology"/>
<dbReference type="GO" id="GO:0030246">
    <property type="term" value="F:carbohydrate binding"/>
    <property type="evidence" value="ECO:0007669"/>
    <property type="project" value="UniProtKB-ARBA"/>
</dbReference>
<dbReference type="Gene3D" id="3.40.50.2300">
    <property type="match status" value="2"/>
</dbReference>
<dbReference type="SUPFAM" id="SSF53822">
    <property type="entry name" value="Periplasmic binding protein-like I"/>
    <property type="match status" value="1"/>
</dbReference>
<name>A0A537L6H4_9BACT</name>
<dbReference type="AlphaFoldDB" id="A0A537L6H4"/>
<dbReference type="CDD" id="cd01536">
    <property type="entry name" value="PBP1_ABC_sugar_binding-like"/>
    <property type="match status" value="1"/>
</dbReference>
<accession>A0A537L6H4</accession>
<dbReference type="PANTHER" id="PTHR46847">
    <property type="entry name" value="D-ALLOSE-BINDING PERIPLASMIC PROTEIN-RELATED"/>
    <property type="match status" value="1"/>
</dbReference>
<evidence type="ECO:0000259" key="4">
    <source>
        <dbReference type="Pfam" id="PF13407"/>
    </source>
</evidence>
<evidence type="ECO:0000313" key="5">
    <source>
        <dbReference type="EMBL" id="TMJ03625.1"/>
    </source>
</evidence>
<dbReference type="PANTHER" id="PTHR46847:SF1">
    <property type="entry name" value="D-ALLOSE-BINDING PERIPLASMIC PROTEIN-RELATED"/>
    <property type="match status" value="1"/>
</dbReference>
<keyword evidence="3" id="KW-0732">Signal</keyword>
<evidence type="ECO:0000256" key="3">
    <source>
        <dbReference type="ARBA" id="ARBA00022729"/>
    </source>
</evidence>
<dbReference type="Proteomes" id="UP000319353">
    <property type="component" value="Unassembled WGS sequence"/>
</dbReference>
<comment type="subcellular location">
    <subcellularLocation>
        <location evidence="1">Cell envelope</location>
    </subcellularLocation>
</comment>
<feature type="domain" description="Periplasmic binding protein" evidence="4">
    <location>
        <begin position="40"/>
        <end position="289"/>
    </location>
</feature>
<dbReference type="EMBL" id="VBAL01000059">
    <property type="protein sequence ID" value="TMJ03625.1"/>
    <property type="molecule type" value="Genomic_DNA"/>
</dbReference>
<dbReference type="Pfam" id="PF13407">
    <property type="entry name" value="Peripla_BP_4"/>
    <property type="match status" value="1"/>
</dbReference>
<sequence>MMVRRITGIVGTVLLTLALLGPGVSAGAAKYTILLSMKGPGSGNPFWAAVERGARDTAKALGVNLVVLAPPAETDVQAQIGQIEDQIAKRVSAIVVAPTDVSALNTTFDKARAQKIPVLFVDTDGTWRSKLTFIGTDNRAGGVLGGKFLCGAFKGKGDVAIITGVMTTQSIRSRVEGARAAMKSCGLRVVAELPANSDRALGQQVMEDILTSKPTVKGIFAANDLMALGAAEAVTSRGKTGKVLIVGFDAIPEAAQAILSGTMAASVAQSPYNMGKFGVQNALRALTKKSVAKRIDTGTVLVTKKNAAEYAK</sequence>
<comment type="similarity">
    <text evidence="2">Belongs to the bacterial solute-binding protein 2 family.</text>
</comment>
<dbReference type="InterPro" id="IPR025997">
    <property type="entry name" value="SBP_2_dom"/>
</dbReference>
<reference evidence="5 6" key="1">
    <citation type="journal article" date="2019" name="Nat. Microbiol.">
        <title>Mediterranean grassland soil C-N compound turnover is dependent on rainfall and depth, and is mediated by genomically divergent microorganisms.</title>
        <authorList>
            <person name="Diamond S."/>
            <person name="Andeer P.F."/>
            <person name="Li Z."/>
            <person name="Crits-Christoph A."/>
            <person name="Burstein D."/>
            <person name="Anantharaman K."/>
            <person name="Lane K.R."/>
            <person name="Thomas B.C."/>
            <person name="Pan C."/>
            <person name="Northen T.R."/>
            <person name="Banfield J.F."/>
        </authorList>
    </citation>
    <scope>NUCLEOTIDE SEQUENCE [LARGE SCALE GENOMIC DNA]</scope>
    <source>
        <strain evidence="5">NP_4</strain>
    </source>
</reference>
<dbReference type="InterPro" id="IPR028082">
    <property type="entry name" value="Peripla_BP_I"/>
</dbReference>
<comment type="caution">
    <text evidence="5">The sequence shown here is derived from an EMBL/GenBank/DDBJ whole genome shotgun (WGS) entry which is preliminary data.</text>
</comment>
<protein>
    <submittedName>
        <fullName evidence="5">Sugar ABC transporter substrate-binding protein</fullName>
    </submittedName>
</protein>